<reference evidence="2 3" key="1">
    <citation type="submission" date="2023-09" db="EMBL/GenBank/DDBJ databases">
        <title>Multi-omics analysis of a traditional fermented food reveals byproduct-associated fungal strains for waste-to-food upcycling.</title>
        <authorList>
            <consortium name="Lawrence Berkeley National Laboratory"/>
            <person name="Rekdal V.M."/>
            <person name="Villalobos-Escobedo J.M."/>
            <person name="Rodriguez-Valeron N."/>
            <person name="Garcia M.O."/>
            <person name="Vasquez D.P."/>
            <person name="Damayanti I."/>
            <person name="Sorensen P.M."/>
            <person name="Baidoo E.E."/>
            <person name="De Carvalho A.C."/>
            <person name="Riley R."/>
            <person name="Lipzen A."/>
            <person name="He G."/>
            <person name="Yan M."/>
            <person name="Haridas S."/>
            <person name="Daum C."/>
            <person name="Yoshinaga Y."/>
            <person name="Ng V."/>
            <person name="Grigoriev I.V."/>
            <person name="Munk R."/>
            <person name="Nuraida L."/>
            <person name="Wijaya C.H."/>
            <person name="Morales P.-C."/>
            <person name="Keasling J.D."/>
        </authorList>
    </citation>
    <scope>NUCLEOTIDE SEQUENCE [LARGE SCALE GENOMIC DNA]</scope>
    <source>
        <strain evidence="2 3">FGSC 2613</strain>
    </source>
</reference>
<keyword evidence="3" id="KW-1185">Reference proteome</keyword>
<sequence length="647" mass="72087">MFSFLIGTAARLATPLVYQIVVPILRPTISHAVGYFQPIEADLDYDHADNPLAVGITKVIDDVDIARKQIIAVCKAPIVVTSRVVEKAVEVVTKLQSVREEPVGTASQVVKDVAGIVKHFVRSVLLSGTRRTNNSKTRRWIKPKQPKSRRARYSTDQIRTSSFVRDISSAYPSPPPSCSDGDGDDSPARRDKTSPVFDATSQETDTTMAVTSSPMAYSPSINTSPPSESTVSSLDLDESIDSLTSLTSVTSMETHFPSEISFPSSRCSSSDFSEICLPLYSPFHDSGGSNKATSDAENFSDDEEDAFNRARAIIAFRLDHEETDRLDSSLEQAPFESDTQGLKVDGEAQMGSDKREVEDGMEESFEIEEQEELVDEADVAKDSETAFELQNSKDLVLTLAEPNPASNLQSIGNAGLESANTQSPIAANTSMPPEHPQELAASSIDDDTETIYPDDDDLEPYVFNWEDHAFIDATGHLDTYQRVHDANFDPSRQYLQHCHWVGLIEAYKPKQTITHYLGPVDASGQHQPILPVPELTVTTPEGDTYWLADPLPWNRLCMNRRWLSLNLIDDYGYLDTWKRVRDEERREQVLRGQRRLQRDNWVLSKFAPLEKRSVGVPVIMVTVPEGGTFYLDVPRSWADLDDDDSDW</sequence>
<gene>
    <name evidence="2" type="ORF">QR685DRAFT_594156</name>
</gene>
<evidence type="ECO:0000256" key="1">
    <source>
        <dbReference type="SAM" id="MobiDB-lite"/>
    </source>
</evidence>
<evidence type="ECO:0000313" key="3">
    <source>
        <dbReference type="Proteomes" id="UP001451303"/>
    </source>
</evidence>
<dbReference type="Proteomes" id="UP001451303">
    <property type="component" value="Unassembled WGS sequence"/>
</dbReference>
<proteinExistence type="predicted"/>
<evidence type="ECO:0000313" key="2">
    <source>
        <dbReference type="EMBL" id="KAL0475631.1"/>
    </source>
</evidence>
<feature type="compositionally biased region" description="Polar residues" evidence="1">
    <location>
        <begin position="199"/>
        <end position="231"/>
    </location>
</feature>
<feature type="compositionally biased region" description="Basic residues" evidence="1">
    <location>
        <begin position="136"/>
        <end position="152"/>
    </location>
</feature>
<feature type="region of interest" description="Disordered" evidence="1">
    <location>
        <begin position="130"/>
        <end position="233"/>
    </location>
</feature>
<feature type="region of interest" description="Disordered" evidence="1">
    <location>
        <begin position="424"/>
        <end position="449"/>
    </location>
</feature>
<name>A0ABR3DSI6_NEUIN</name>
<dbReference type="EMBL" id="JAVLET010000001">
    <property type="protein sequence ID" value="KAL0475631.1"/>
    <property type="molecule type" value="Genomic_DNA"/>
</dbReference>
<accession>A0ABR3DSI6</accession>
<feature type="compositionally biased region" description="Polar residues" evidence="1">
    <location>
        <begin position="154"/>
        <end position="163"/>
    </location>
</feature>
<protein>
    <submittedName>
        <fullName evidence="2">Uncharacterized protein</fullName>
    </submittedName>
</protein>
<organism evidence="2 3">
    <name type="scientific">Neurospora intermedia</name>
    <dbReference type="NCBI Taxonomy" id="5142"/>
    <lineage>
        <taxon>Eukaryota</taxon>
        <taxon>Fungi</taxon>
        <taxon>Dikarya</taxon>
        <taxon>Ascomycota</taxon>
        <taxon>Pezizomycotina</taxon>
        <taxon>Sordariomycetes</taxon>
        <taxon>Sordariomycetidae</taxon>
        <taxon>Sordariales</taxon>
        <taxon>Sordariaceae</taxon>
        <taxon>Neurospora</taxon>
    </lineage>
</organism>
<comment type="caution">
    <text evidence="2">The sequence shown here is derived from an EMBL/GenBank/DDBJ whole genome shotgun (WGS) entry which is preliminary data.</text>
</comment>